<feature type="non-terminal residue" evidence="2">
    <location>
        <position position="95"/>
    </location>
</feature>
<organism evidence="2 3">
    <name type="scientific">Paramuricea clavata</name>
    <name type="common">Red gorgonian</name>
    <name type="synonym">Violescent sea-whip</name>
    <dbReference type="NCBI Taxonomy" id="317549"/>
    <lineage>
        <taxon>Eukaryota</taxon>
        <taxon>Metazoa</taxon>
        <taxon>Cnidaria</taxon>
        <taxon>Anthozoa</taxon>
        <taxon>Octocorallia</taxon>
        <taxon>Malacalcyonacea</taxon>
        <taxon>Plexauridae</taxon>
        <taxon>Paramuricea</taxon>
    </lineage>
</organism>
<dbReference type="Proteomes" id="UP001152795">
    <property type="component" value="Unassembled WGS sequence"/>
</dbReference>
<reference evidence="2" key="1">
    <citation type="submission" date="2020-04" db="EMBL/GenBank/DDBJ databases">
        <authorList>
            <person name="Alioto T."/>
            <person name="Alioto T."/>
            <person name="Gomez Garrido J."/>
        </authorList>
    </citation>
    <scope>NUCLEOTIDE SEQUENCE</scope>
    <source>
        <strain evidence="2">A484AB</strain>
    </source>
</reference>
<feature type="compositionally biased region" description="Acidic residues" evidence="1">
    <location>
        <begin position="83"/>
        <end position="95"/>
    </location>
</feature>
<sequence length="95" mass="10875">MKEWADAYGASVRQRTVRQETTMCRTGALPDCLYQRQVHPGKPVIIDSLGKDSEAENQEERVEKDEKIGGVKVDDYDTRSVEDDNDEVQEEVEEE</sequence>
<proteinExistence type="predicted"/>
<evidence type="ECO:0000256" key="1">
    <source>
        <dbReference type="SAM" id="MobiDB-lite"/>
    </source>
</evidence>
<name>A0A7D9LGF3_PARCT</name>
<evidence type="ECO:0000313" key="3">
    <source>
        <dbReference type="Proteomes" id="UP001152795"/>
    </source>
</evidence>
<gene>
    <name evidence="2" type="ORF">PACLA_8A002840</name>
</gene>
<feature type="region of interest" description="Disordered" evidence="1">
    <location>
        <begin position="44"/>
        <end position="95"/>
    </location>
</feature>
<feature type="compositionally biased region" description="Basic and acidic residues" evidence="1">
    <location>
        <begin position="49"/>
        <end position="82"/>
    </location>
</feature>
<dbReference type="OrthoDB" id="5990150at2759"/>
<comment type="caution">
    <text evidence="2">The sequence shown here is derived from an EMBL/GenBank/DDBJ whole genome shotgun (WGS) entry which is preliminary data.</text>
</comment>
<protein>
    <submittedName>
        <fullName evidence="2">Uncharacterized protein</fullName>
    </submittedName>
</protein>
<accession>A0A7D9LGF3</accession>
<keyword evidence="3" id="KW-1185">Reference proteome</keyword>
<dbReference type="EMBL" id="CACRXK020019316">
    <property type="protein sequence ID" value="CAB4033512.1"/>
    <property type="molecule type" value="Genomic_DNA"/>
</dbReference>
<evidence type="ECO:0000313" key="2">
    <source>
        <dbReference type="EMBL" id="CAB4033512.1"/>
    </source>
</evidence>
<dbReference type="AlphaFoldDB" id="A0A7D9LGF3"/>